<dbReference type="InterPro" id="IPR032693">
    <property type="entry name" value="YtkA-like_dom"/>
</dbReference>
<accession>A0A917EPR5</accession>
<reference evidence="3" key="1">
    <citation type="journal article" date="2014" name="Int. J. Syst. Evol. Microbiol.">
        <title>Complete genome sequence of Corynebacterium casei LMG S-19264T (=DSM 44701T), isolated from a smear-ripened cheese.</title>
        <authorList>
            <consortium name="US DOE Joint Genome Institute (JGI-PGF)"/>
            <person name="Walter F."/>
            <person name="Albersmeier A."/>
            <person name="Kalinowski J."/>
            <person name="Ruckert C."/>
        </authorList>
    </citation>
    <scope>NUCLEOTIDE SEQUENCE</scope>
    <source>
        <strain evidence="3">CGMCC 1.12698</strain>
    </source>
</reference>
<dbReference type="PROSITE" id="PS51257">
    <property type="entry name" value="PROKAR_LIPOPROTEIN"/>
    <property type="match status" value="1"/>
</dbReference>
<dbReference type="Proteomes" id="UP000605259">
    <property type="component" value="Unassembled WGS sequence"/>
</dbReference>
<evidence type="ECO:0000259" key="2">
    <source>
        <dbReference type="Pfam" id="PF13115"/>
    </source>
</evidence>
<feature type="domain" description="YtkA-like" evidence="2">
    <location>
        <begin position="46"/>
        <end position="109"/>
    </location>
</feature>
<evidence type="ECO:0000256" key="1">
    <source>
        <dbReference type="SAM" id="SignalP"/>
    </source>
</evidence>
<feature type="signal peptide" evidence="1">
    <location>
        <begin position="1"/>
        <end position="17"/>
    </location>
</feature>
<evidence type="ECO:0000313" key="3">
    <source>
        <dbReference type="EMBL" id="GGE69755.1"/>
    </source>
</evidence>
<dbReference type="AlphaFoldDB" id="A0A917EPR5"/>
<evidence type="ECO:0000313" key="4">
    <source>
        <dbReference type="Proteomes" id="UP000605259"/>
    </source>
</evidence>
<reference evidence="3" key="2">
    <citation type="submission" date="2020-09" db="EMBL/GenBank/DDBJ databases">
        <authorList>
            <person name="Sun Q."/>
            <person name="Zhou Y."/>
        </authorList>
    </citation>
    <scope>NUCLEOTIDE SEQUENCE</scope>
    <source>
        <strain evidence="3">CGMCC 1.12698</strain>
    </source>
</reference>
<comment type="caution">
    <text evidence="3">The sequence shown here is derived from an EMBL/GenBank/DDBJ whole genome shotgun (WGS) entry which is preliminary data.</text>
</comment>
<organism evidence="3 4">
    <name type="scientific">Priestia taiwanensis</name>
    <dbReference type="NCBI Taxonomy" id="1347902"/>
    <lineage>
        <taxon>Bacteria</taxon>
        <taxon>Bacillati</taxon>
        <taxon>Bacillota</taxon>
        <taxon>Bacilli</taxon>
        <taxon>Bacillales</taxon>
        <taxon>Bacillaceae</taxon>
        <taxon>Priestia</taxon>
    </lineage>
</organism>
<keyword evidence="1" id="KW-0732">Signal</keyword>
<dbReference type="Pfam" id="PF13115">
    <property type="entry name" value="YtkA"/>
    <property type="match status" value="1"/>
</dbReference>
<protein>
    <recommendedName>
        <fullName evidence="2">YtkA-like domain-containing protein</fullName>
    </recommendedName>
</protein>
<proteinExistence type="predicted"/>
<sequence>MKKFFIGIVMAMLAAVATGCTTSEQTSKKPEPVVASIFLPKDLALHEENVLKVQVTQGEEAVDDASEVQFEIWKGKEASELIMAKHEEGGVYYVKKTFKEDGIYFVKTHVSARGTHVMPTKLFTVGNVSEEEIKAIKEQFSQKEQSNHSHHH</sequence>
<gene>
    <name evidence="3" type="ORF">GCM10007140_19720</name>
</gene>
<feature type="chain" id="PRO_5039688554" description="YtkA-like domain-containing protein" evidence="1">
    <location>
        <begin position="18"/>
        <end position="152"/>
    </location>
</feature>
<dbReference type="EMBL" id="BMFK01000001">
    <property type="protein sequence ID" value="GGE69755.1"/>
    <property type="molecule type" value="Genomic_DNA"/>
</dbReference>
<dbReference type="RefSeq" id="WP_188388193.1">
    <property type="nucleotide sequence ID" value="NZ_BMFK01000001.1"/>
</dbReference>
<keyword evidence="4" id="KW-1185">Reference proteome</keyword>
<name>A0A917EPR5_9BACI</name>